<proteinExistence type="predicted"/>
<feature type="compositionally biased region" description="Basic residues" evidence="1">
    <location>
        <begin position="116"/>
        <end position="130"/>
    </location>
</feature>
<feature type="compositionally biased region" description="Polar residues" evidence="1">
    <location>
        <begin position="376"/>
        <end position="385"/>
    </location>
</feature>
<feature type="compositionally biased region" description="Polar residues" evidence="1">
    <location>
        <begin position="467"/>
        <end position="479"/>
    </location>
</feature>
<evidence type="ECO:0000313" key="3">
    <source>
        <dbReference type="Proteomes" id="UP000011668"/>
    </source>
</evidence>
<dbReference type="Proteomes" id="UP000011668">
    <property type="component" value="Unassembled WGS sequence"/>
</dbReference>
<feature type="region of interest" description="Disordered" evidence="1">
    <location>
        <begin position="112"/>
        <end position="137"/>
    </location>
</feature>
<comment type="caution">
    <text evidence="2">The sequence shown here is derived from an EMBL/GenBank/DDBJ whole genome shotgun (WGS) entry which is preliminary data.</text>
</comment>
<accession>L8WM23</accession>
<dbReference type="EMBL" id="AFRT01002673">
    <property type="protein sequence ID" value="ELU37394.1"/>
    <property type="molecule type" value="Genomic_DNA"/>
</dbReference>
<evidence type="ECO:0000256" key="1">
    <source>
        <dbReference type="SAM" id="MobiDB-lite"/>
    </source>
</evidence>
<organism evidence="2 3">
    <name type="scientific">Thanatephorus cucumeris (strain AG1-IA)</name>
    <name type="common">Rice sheath blight fungus</name>
    <name type="synonym">Rhizoctonia solani</name>
    <dbReference type="NCBI Taxonomy" id="983506"/>
    <lineage>
        <taxon>Eukaryota</taxon>
        <taxon>Fungi</taxon>
        <taxon>Dikarya</taxon>
        <taxon>Basidiomycota</taxon>
        <taxon>Agaricomycotina</taxon>
        <taxon>Agaricomycetes</taxon>
        <taxon>Cantharellales</taxon>
        <taxon>Ceratobasidiaceae</taxon>
        <taxon>Rhizoctonia</taxon>
        <taxon>Rhizoctonia solani AG-1</taxon>
    </lineage>
</organism>
<dbReference type="OrthoDB" id="2554322at2759"/>
<dbReference type="AlphaFoldDB" id="L8WM23"/>
<feature type="compositionally biased region" description="Low complexity" evidence="1">
    <location>
        <begin position="336"/>
        <end position="352"/>
    </location>
</feature>
<evidence type="ECO:0000313" key="2">
    <source>
        <dbReference type="EMBL" id="ELU37394.1"/>
    </source>
</evidence>
<feature type="region of interest" description="Disordered" evidence="1">
    <location>
        <begin position="306"/>
        <end position="479"/>
    </location>
</feature>
<gene>
    <name evidence="2" type="ORF">AG1IA_08576</name>
</gene>
<reference evidence="2 3" key="1">
    <citation type="journal article" date="2013" name="Nat. Commun.">
        <title>The evolution and pathogenic mechanisms of the rice sheath blight pathogen.</title>
        <authorList>
            <person name="Zheng A."/>
            <person name="Lin R."/>
            <person name="Xu L."/>
            <person name="Qin P."/>
            <person name="Tang C."/>
            <person name="Ai P."/>
            <person name="Zhang D."/>
            <person name="Liu Y."/>
            <person name="Sun Z."/>
            <person name="Feng H."/>
            <person name="Wang Y."/>
            <person name="Chen Y."/>
            <person name="Liang X."/>
            <person name="Fu R."/>
            <person name="Li Q."/>
            <person name="Zhang J."/>
            <person name="Yu X."/>
            <person name="Xie Z."/>
            <person name="Ding L."/>
            <person name="Guan P."/>
            <person name="Tang J."/>
            <person name="Liang Y."/>
            <person name="Wang S."/>
            <person name="Deng Q."/>
            <person name="Li S."/>
            <person name="Zhu J."/>
            <person name="Wang L."/>
            <person name="Liu H."/>
            <person name="Li P."/>
        </authorList>
    </citation>
    <scope>NUCLEOTIDE SEQUENCE [LARGE SCALE GENOMIC DNA]</scope>
    <source>
        <strain evidence="3">AG-1 IA</strain>
    </source>
</reference>
<protein>
    <submittedName>
        <fullName evidence="2">Uncharacterized protein</fullName>
    </submittedName>
</protein>
<sequence length="479" mass="52807">MKPWAGFHDFNQNCRGIGRSDTEAGVDEGDPGASRVYSIMNTRKPRCSRWTGFWKEIGLGAVECMIEHGCERVTSKESKGPTLSAENIPVERVATKDSTREHMSVYAPYAQNEARGRKKTWSRNRQRRGGSGRVAPNIPRTRRLEACWKVKAGAGTFPLRSFYVPCRLLPLDHKNHFHLGLEKVSFLIGVNLDWADWAATEDDDFLFQAEDSPAKPPPSSRRKPGNTIPPDRRWSGQSQAETLAWDEELEREEAERQSSVGSSSLGQTTGANAAVDLSRWAEGDEEDDAEFGFDSRRVSDPYVHEDTVSPLPVFPHNPVAANTLPSPSKRTRTHSPSRSSGSASQSASAQSSPLMPTRQVPGSPALSLFSTSTSTAQPYTPSLAGSTAHLRHTRSREASSPVGPFVPAQPRVPRRRLRKKSRPARPGDIDEDEAPTSYVMREPSPQGLGLAMEEEDEEASWSENSSPQERTPSPVQSPL</sequence>
<dbReference type="HOGENOM" id="CLU_570093_0_0_1"/>
<keyword evidence="3" id="KW-1185">Reference proteome</keyword>
<feature type="region of interest" description="Disordered" evidence="1">
    <location>
        <begin position="208"/>
        <end position="271"/>
    </location>
</feature>
<feature type="compositionally biased region" description="Polar residues" evidence="1">
    <location>
        <begin position="257"/>
        <end position="271"/>
    </location>
</feature>
<feature type="compositionally biased region" description="Basic residues" evidence="1">
    <location>
        <begin position="412"/>
        <end position="423"/>
    </location>
</feature>
<name>L8WM23_THACA</name>